<dbReference type="EMBL" id="CP096255">
    <property type="protein sequence ID" value="UPT86319.1"/>
    <property type="molecule type" value="Genomic_DNA"/>
</dbReference>
<evidence type="ECO:0000313" key="1">
    <source>
        <dbReference type="EMBL" id="UPT86319.1"/>
    </source>
</evidence>
<organism evidence="1 2">
    <name type="scientific">Bradyrhizobium barranii subsp. apii</name>
    <dbReference type="NCBI Taxonomy" id="2819348"/>
    <lineage>
        <taxon>Bacteria</taxon>
        <taxon>Pseudomonadati</taxon>
        <taxon>Pseudomonadota</taxon>
        <taxon>Alphaproteobacteria</taxon>
        <taxon>Hyphomicrobiales</taxon>
        <taxon>Nitrobacteraceae</taxon>
        <taxon>Bradyrhizobium</taxon>
        <taxon>Bradyrhizobium barranii</taxon>
    </lineage>
</organism>
<reference evidence="1" key="1">
    <citation type="journal article" date="2017" name="Syst. Appl. Microbiol.">
        <title>Soybeans inoculated with root zone soils of Canadian native legumes harbour diverse and novel Bradyrhizobium spp. that possess agricultural potential.</title>
        <authorList>
            <person name="Bromfield E.S.P."/>
            <person name="Cloutier S."/>
            <person name="Tambong J.T."/>
            <person name="Tran Thi T.V."/>
        </authorList>
    </citation>
    <scope>NUCLEOTIDE SEQUENCE</scope>
    <source>
        <strain evidence="1">1S5</strain>
    </source>
</reference>
<accession>A0A8T5V8L8</accession>
<sequence>MPEFQNDPAQAAWKQGVMRGEIKLEEIDTEAFTDRYGKLAINVAPAKAAAG</sequence>
<protein>
    <submittedName>
        <fullName evidence="1">Uncharacterized protein</fullName>
    </submittedName>
</protein>
<gene>
    <name evidence="1" type="ORF">HAP41_0000039665</name>
</gene>
<proteinExistence type="predicted"/>
<dbReference type="Proteomes" id="UP000551709">
    <property type="component" value="Chromosome"/>
</dbReference>
<name>A0A8T5V8L8_9BRAD</name>
<dbReference type="AlphaFoldDB" id="A0A8T5V8L8"/>
<reference evidence="1" key="2">
    <citation type="submission" date="2022-04" db="EMBL/GenBank/DDBJ databases">
        <authorList>
            <person name="Bromfield E.S.P."/>
            <person name="Cloutier S."/>
        </authorList>
    </citation>
    <scope>NUCLEOTIDE SEQUENCE</scope>
    <source>
        <strain evidence="1">1S5</strain>
    </source>
</reference>
<evidence type="ECO:0000313" key="2">
    <source>
        <dbReference type="Proteomes" id="UP000551709"/>
    </source>
</evidence>